<dbReference type="InterPro" id="IPR053184">
    <property type="entry name" value="FeoA-like"/>
</dbReference>
<dbReference type="InterPro" id="IPR008988">
    <property type="entry name" value="Transcriptional_repressor_C"/>
</dbReference>
<dbReference type="SUPFAM" id="SSF50037">
    <property type="entry name" value="C-terminal domain of transcriptional repressors"/>
    <property type="match status" value="1"/>
</dbReference>
<dbReference type="Proteomes" id="UP000255508">
    <property type="component" value="Unassembled WGS sequence"/>
</dbReference>
<sequence>MSLGSESVTETVSLATLPVGAHARILEVKGGRQMTRRLLSLGLRVGSEVDVIQHRGRGVVVANGGVRVALGGGVADKLLMAPLDSGTA</sequence>
<evidence type="ECO:0000256" key="1">
    <source>
        <dbReference type="ARBA" id="ARBA00023004"/>
    </source>
</evidence>
<evidence type="ECO:0000313" key="3">
    <source>
        <dbReference type="EMBL" id="RDH88834.1"/>
    </source>
</evidence>
<dbReference type="Pfam" id="PF04023">
    <property type="entry name" value="FeoA"/>
    <property type="match status" value="1"/>
</dbReference>
<reference evidence="3 4" key="1">
    <citation type="journal article" date="2018" name="ISME J.">
        <title>Endosymbiont genomes yield clues of tubeworm success.</title>
        <authorList>
            <person name="Li Y."/>
            <person name="Liles M.R."/>
            <person name="Halanych K.M."/>
        </authorList>
    </citation>
    <scope>NUCLEOTIDE SEQUENCE [LARGE SCALE GENOMIC DNA]</scope>
    <source>
        <strain evidence="3">A1422</strain>
    </source>
</reference>
<organism evidence="3 4">
    <name type="scientific">endosymbiont of Lamellibrachia luymesi</name>
    <dbReference type="NCBI Taxonomy" id="2200907"/>
    <lineage>
        <taxon>Bacteria</taxon>
        <taxon>Pseudomonadati</taxon>
        <taxon>Pseudomonadota</taxon>
        <taxon>Gammaproteobacteria</taxon>
        <taxon>sulfur-oxidizing symbionts</taxon>
    </lineage>
</organism>
<dbReference type="Gene3D" id="2.30.30.90">
    <property type="match status" value="1"/>
</dbReference>
<protein>
    <submittedName>
        <fullName evidence="3">Ferrous iron transport protein A</fullName>
    </submittedName>
</protein>
<dbReference type="PANTHER" id="PTHR43151">
    <property type="entry name" value="FEOA FAMILY PROTEIN"/>
    <property type="match status" value="1"/>
</dbReference>
<dbReference type="AlphaFoldDB" id="A0A370DVR9"/>
<dbReference type="PANTHER" id="PTHR43151:SF1">
    <property type="entry name" value="SSR2333 PROTEIN"/>
    <property type="match status" value="1"/>
</dbReference>
<accession>A0A370DVR9</accession>
<feature type="domain" description="Ferrous iron transporter FeoA-like" evidence="2">
    <location>
        <begin position="12"/>
        <end position="82"/>
    </location>
</feature>
<dbReference type="InterPro" id="IPR038157">
    <property type="entry name" value="FeoA_core_dom"/>
</dbReference>
<evidence type="ECO:0000313" key="4">
    <source>
        <dbReference type="Proteomes" id="UP000255508"/>
    </source>
</evidence>
<name>A0A370DVR9_9GAMM</name>
<dbReference type="GO" id="GO:0046914">
    <property type="term" value="F:transition metal ion binding"/>
    <property type="evidence" value="ECO:0007669"/>
    <property type="project" value="InterPro"/>
</dbReference>
<evidence type="ECO:0000259" key="2">
    <source>
        <dbReference type="SMART" id="SM00899"/>
    </source>
</evidence>
<dbReference type="InterPro" id="IPR007167">
    <property type="entry name" value="Fe-transptr_FeoA-like"/>
</dbReference>
<dbReference type="EMBL" id="QFXD01000243">
    <property type="protein sequence ID" value="RDH88834.1"/>
    <property type="molecule type" value="Genomic_DNA"/>
</dbReference>
<keyword evidence="1" id="KW-0408">Iron</keyword>
<comment type="caution">
    <text evidence="3">The sequence shown here is derived from an EMBL/GenBank/DDBJ whole genome shotgun (WGS) entry which is preliminary data.</text>
</comment>
<gene>
    <name evidence="3" type="ORF">DIZ79_14025</name>
</gene>
<proteinExistence type="predicted"/>
<dbReference type="SMART" id="SM00899">
    <property type="entry name" value="FeoA"/>
    <property type="match status" value="1"/>
</dbReference>